<proteinExistence type="predicted"/>
<dbReference type="EMBL" id="KN880692">
    <property type="protein sequence ID" value="KIY63488.1"/>
    <property type="molecule type" value="Genomic_DNA"/>
</dbReference>
<feature type="domain" description="F-box" evidence="1">
    <location>
        <begin position="1"/>
        <end position="47"/>
    </location>
</feature>
<evidence type="ECO:0000259" key="1">
    <source>
        <dbReference type="PROSITE" id="PS50181"/>
    </source>
</evidence>
<keyword evidence="3" id="KW-1185">Reference proteome</keyword>
<accession>A0A0D7AYQ3</accession>
<name>A0A0D7AYQ3_9AGAR</name>
<dbReference type="STRING" id="1314674.A0A0D7AYQ3"/>
<dbReference type="PROSITE" id="PS50181">
    <property type="entry name" value="FBOX"/>
    <property type="match status" value="1"/>
</dbReference>
<evidence type="ECO:0000313" key="3">
    <source>
        <dbReference type="Proteomes" id="UP000054007"/>
    </source>
</evidence>
<evidence type="ECO:0000313" key="2">
    <source>
        <dbReference type="EMBL" id="KIY63488.1"/>
    </source>
</evidence>
<dbReference type="Proteomes" id="UP000054007">
    <property type="component" value="Unassembled WGS sequence"/>
</dbReference>
<dbReference type="AlphaFoldDB" id="A0A0D7AYQ3"/>
<gene>
    <name evidence="2" type="ORF">CYLTODRAFT_493864</name>
</gene>
<protein>
    <recommendedName>
        <fullName evidence="1">F-box domain-containing protein</fullName>
    </recommendedName>
</protein>
<organism evidence="2 3">
    <name type="scientific">Cylindrobasidium torrendii FP15055 ss-10</name>
    <dbReference type="NCBI Taxonomy" id="1314674"/>
    <lineage>
        <taxon>Eukaryota</taxon>
        <taxon>Fungi</taxon>
        <taxon>Dikarya</taxon>
        <taxon>Basidiomycota</taxon>
        <taxon>Agaricomycotina</taxon>
        <taxon>Agaricomycetes</taxon>
        <taxon>Agaricomycetidae</taxon>
        <taxon>Agaricales</taxon>
        <taxon>Marasmiineae</taxon>
        <taxon>Physalacriaceae</taxon>
        <taxon>Cylindrobasidium</taxon>
    </lineage>
</organism>
<reference evidence="2 3" key="1">
    <citation type="journal article" date="2015" name="Fungal Genet. Biol.">
        <title>Evolution of novel wood decay mechanisms in Agaricales revealed by the genome sequences of Fistulina hepatica and Cylindrobasidium torrendii.</title>
        <authorList>
            <person name="Floudas D."/>
            <person name="Held B.W."/>
            <person name="Riley R."/>
            <person name="Nagy L.G."/>
            <person name="Koehler G."/>
            <person name="Ransdell A.S."/>
            <person name="Younus H."/>
            <person name="Chow J."/>
            <person name="Chiniquy J."/>
            <person name="Lipzen A."/>
            <person name="Tritt A."/>
            <person name="Sun H."/>
            <person name="Haridas S."/>
            <person name="LaButti K."/>
            <person name="Ohm R.A."/>
            <person name="Kues U."/>
            <person name="Blanchette R.A."/>
            <person name="Grigoriev I.V."/>
            <person name="Minto R.E."/>
            <person name="Hibbett D.S."/>
        </authorList>
    </citation>
    <scope>NUCLEOTIDE SEQUENCE [LARGE SCALE GENOMIC DNA]</scope>
    <source>
        <strain evidence="2 3">FP15055 ss-10</strain>
    </source>
</reference>
<dbReference type="InterPro" id="IPR001810">
    <property type="entry name" value="F-box_dom"/>
</dbReference>
<dbReference type="OrthoDB" id="2745518at2759"/>
<sequence>MESLPDDVLQDILEKCPDYATLSTATLLCKRLHSTAEQHPKSIAKAIARNLIGDALPQAMRVARYRKMINDFGVDPHDEEQVVILAEFDMNAVLDTDEVEVLSTQDMKILTRLSGCLKTLEDAFSWRHRDRRSHTSVLSDLESLRFRKALLRLILFCAIFSPRHLDDVYTRFQHEEELEIFGMGAGNGPVALVNYHKATKRFFASFLSQDLLEMLPVANFLIDLGGWLVVSRGPLLTLRLLCGPLTIASQFRSQMASSCHYADMTRWLSVEGVWGSMYATAVNATLSENSDTGNTFLTGVLIFTLKQRQEVNVPAERTGMHTLQGLDFILDPVDAAPEYCAHCQDSDTLLWNCDNWDFVNGSNDLSLTPLSQHLPGNLSSVHSVTEDVRSQYEALRSANPRWVHALMLDLFNKDFIQAEWEGLCAEDLLCNVCLQDFVGQHLYLWLREKRALRGDPVLDDCRWGYSCTTMVFNETHAAELNHLCPQSRQT</sequence>